<sequence length="1687" mass="184691">MPHSNTTEATAERNTYDTLLVLHAIAALTQRPGGSPVEALQLVRTLVARTHLLTADAPLPLDSFRYEGPREQLSGVGALLAEDMEPGSTGLQPQLLALREAGLVDKLYDFVALAERLSSSGGTSRTALPTPRPGGPEAIHTVLRPAGGWSTIATLTPEFSTLSPTSVEAPPDAEQTAEGSPPWSATSEIFETEAQLALVQACRLAVTRGRAQPPRITVSFTSPGVHSPSAAQDGVSAAAVALTYLAQETGLPSPARKNVFVMAGITPEGRWTAPEDLLLWETVRASGMAVLSCSAGGWTLEEGGAPRTSAERSLNGAAELLWGSEWDGVQDRWHSESLQAQRWSIVYATPESRDVQGALVWQEDPDEPPLVESSQVASLHGQLLLQPKQGMVLGGPANSGKSVIARQLASKLEGLRWRILALAPADKQLPLPGDLPGIVRSAMHLTGIAPGVKTLVVIEDLHPLERGDVGRVVSALVGEVGVGVLALTRFSESSGVEWDSNNVSPMTAVVGPTEVGSLAVQMVDEHPRVYGGAADALPTLLEAARGDLWLLSRSLREESSKQTGDRFSTRADATPADPAGALSRVTPVEAEALRLLAAVSQLGDVVPEEYVSALSQETLKRFGARRSMGLVRIPSRHYARKVLRELTAAPERDEGTAAGAVLASMSAPLEAYLLKLFRDDRPHQLISLLRTCRAYDSVLMAELFSQSGVRDAVAEWSKTGQVSAVCTVLTVCDRYLEPNWVPTRLPDIIKRVPDAEGLTARTMSSVLRLISRYVNHAQDLDEFEALVQWLGKPGEGLEAVLNRPASVEDRYHLARKVFRLYHADSPALLVRSTDALVQDIRPLVAEDLIHVRKLDVLLSRCHRRLPDRNAQQHRRPLEGCQEIQDVLDHRPPGNARFGVVVGWLSLQLHFNGRDIDWDQLIGSYELQVRAALGRATAAEVSLALSDLARNHRGFCTKMLNKVRATEQFRALLREAAPSEAAQLIAVLSRIHSVTVRFLLYREADGVIEADVSLARALANRVGNLTDGKGAGRLLSTTHRVDELYCQTAQTFAGTLAARLGEEFALKLLKNEERPSVLYYFLRGLWEAEADYRRRVEDSAFRLIVEAIGSSYRLHRPWAAPLGLLLVGDDYFGEELLTKLSEALDPVPLAKRMTEPGLKAETFTALHQLARAVHPDIPQRYRARFDMERLLVSLVPASPDSVAQRLRATATTLRMSGEENAQALLLSRFKQSVPSWDWADEIRKTPTTAALVQALDNLRKLDPVLATSVIHELDRTAEDGQSSYLQDSVMRSVSTPDQLTNLLHSVDLIQPGQGRRLLDVLRQSHHAWTTFTEEFQYEQDPSNQGRIGRQLAGLGVLPGQGNLAWMKALVYEKWLKVVSHLASPRAVRDLLKLTYIWDEQWGHEIAASVDPGKLLSRLGLGSAADVKEVPGLLHVLTLTGQRELAHTLVDRLSTEGHHVLAQRLGLSGSAQFLRRLHALNRGDVDAFGVATSRMLESFLRRHLVVSPEVHWKSIGWTAQALHEVGQEHLLPDVAPSLPVNGAYGAEVSWAAAWLPDSSWREAALDQALPAFQRSSRTWCQAELTTMALIACARTGRLEDPSVNETYWSLSAEASLGVLTLAYRTALDHDEMRQLLLALKPAVERRLQARVHSVDPWRQELRSLLNQMRNPAEEARPSLFGPGGLLDRR</sequence>
<evidence type="ECO:0000313" key="3">
    <source>
        <dbReference type="Proteomes" id="UP000660554"/>
    </source>
</evidence>
<feature type="region of interest" description="Disordered" evidence="1">
    <location>
        <begin position="161"/>
        <end position="184"/>
    </location>
</feature>
<comment type="caution">
    <text evidence="2">The sequence shown here is derived from an EMBL/GenBank/DDBJ whole genome shotgun (WGS) entry which is preliminary data.</text>
</comment>
<dbReference type="EMBL" id="BNDV01000002">
    <property type="protein sequence ID" value="GHI11761.1"/>
    <property type="molecule type" value="Genomic_DNA"/>
</dbReference>
<accession>A0ABQ3NG48</accession>
<keyword evidence="3" id="KW-1185">Reference proteome</keyword>
<reference evidence="3" key="1">
    <citation type="submission" date="2020-09" db="EMBL/GenBank/DDBJ databases">
        <title>Whole genome shotgun sequence of Streptomyces cinnamonensis NBRC 15873.</title>
        <authorList>
            <person name="Komaki H."/>
            <person name="Tamura T."/>
        </authorList>
    </citation>
    <scope>NUCLEOTIDE SEQUENCE [LARGE SCALE GENOMIC DNA]</scope>
    <source>
        <strain evidence="3">NBRC 15873</strain>
    </source>
</reference>
<evidence type="ECO:0008006" key="4">
    <source>
        <dbReference type="Google" id="ProtNLM"/>
    </source>
</evidence>
<name>A0ABQ3NG48_STRVG</name>
<gene>
    <name evidence="2" type="ORF">Scinn_12240</name>
</gene>
<evidence type="ECO:0000256" key="1">
    <source>
        <dbReference type="SAM" id="MobiDB-lite"/>
    </source>
</evidence>
<dbReference type="Proteomes" id="UP000660554">
    <property type="component" value="Unassembled WGS sequence"/>
</dbReference>
<dbReference type="RefSeq" id="WP_338709672.1">
    <property type="nucleotide sequence ID" value="NZ_CP145515.1"/>
</dbReference>
<proteinExistence type="predicted"/>
<evidence type="ECO:0000313" key="2">
    <source>
        <dbReference type="EMBL" id="GHI11761.1"/>
    </source>
</evidence>
<protein>
    <recommendedName>
        <fullName evidence="4">AAA+ ATPase domain-containing protein</fullName>
    </recommendedName>
</protein>
<feature type="compositionally biased region" description="Basic and acidic residues" evidence="1">
    <location>
        <begin position="560"/>
        <end position="569"/>
    </location>
</feature>
<organism evidence="2 3">
    <name type="scientific">Streptomyces virginiae</name>
    <name type="common">Streptomyces cinnamonensis</name>
    <dbReference type="NCBI Taxonomy" id="1961"/>
    <lineage>
        <taxon>Bacteria</taxon>
        <taxon>Bacillati</taxon>
        <taxon>Actinomycetota</taxon>
        <taxon>Actinomycetes</taxon>
        <taxon>Kitasatosporales</taxon>
        <taxon>Streptomycetaceae</taxon>
        <taxon>Streptomyces</taxon>
    </lineage>
</organism>
<feature type="region of interest" description="Disordered" evidence="1">
    <location>
        <begin position="560"/>
        <end position="580"/>
    </location>
</feature>